<dbReference type="KEGG" id="step:IC006_1614"/>
<dbReference type="EMBL" id="AP018930">
    <property type="protein sequence ID" value="BBG27061.1"/>
    <property type="molecule type" value="Genomic_DNA"/>
</dbReference>
<evidence type="ECO:0000313" key="3">
    <source>
        <dbReference type="Proteomes" id="UP000322983"/>
    </source>
</evidence>
<dbReference type="Proteomes" id="UP000325030">
    <property type="component" value="Chromosome"/>
</dbReference>
<protein>
    <submittedName>
        <fullName evidence="2">Uncharacterized protein</fullName>
    </submittedName>
</protein>
<evidence type="ECO:0000313" key="4">
    <source>
        <dbReference type="Proteomes" id="UP000325030"/>
    </source>
</evidence>
<reference evidence="4" key="1">
    <citation type="submission" date="2018-09" db="EMBL/GenBank/DDBJ databases">
        <title>Complete Genome Sequencing of Sulfolobus sp. JCM 16834.</title>
        <authorList>
            <person name="Kato S."/>
            <person name="Itoh T."/>
            <person name="Ohkuma M."/>
        </authorList>
    </citation>
    <scope>NUCLEOTIDE SEQUENCE [LARGE SCALE GENOMIC DNA]</scope>
    <source>
        <strain evidence="4">IC-007</strain>
    </source>
</reference>
<gene>
    <name evidence="1" type="ORF">IC006_1614</name>
    <name evidence="2" type="ORF">IC007_1591</name>
</gene>
<name>A0A510E3G1_9CREN</name>
<dbReference type="Proteomes" id="UP000322983">
    <property type="component" value="Chromosome"/>
</dbReference>
<dbReference type="EMBL" id="AP018929">
    <property type="protein sequence ID" value="BBG24304.1"/>
    <property type="molecule type" value="Genomic_DNA"/>
</dbReference>
<evidence type="ECO:0000313" key="2">
    <source>
        <dbReference type="EMBL" id="BBG27061.1"/>
    </source>
</evidence>
<proteinExistence type="predicted"/>
<sequence length="40" mass="4563">MKKNKYFTIMKTMTCRTGYGLYECVGDKCSLVACVLDKGY</sequence>
<dbReference type="AlphaFoldDB" id="A0A510E3G1"/>
<reference evidence="2 3" key="2">
    <citation type="journal article" date="2020" name="Int. J. Syst. Evol. Microbiol.">
        <title>Sulfuracidifex tepidarius gen. nov., sp. nov. and transfer of Sulfolobus metallicus Huber and Stetter 1992 to the genus Sulfuracidifex as Sulfuracidifex metallicus comb. nov.</title>
        <authorList>
            <person name="Itoh T."/>
            <person name="Miura T."/>
            <person name="Sakai H.D."/>
            <person name="Kato S."/>
            <person name="Ohkuma M."/>
            <person name="Takashina T."/>
        </authorList>
    </citation>
    <scope>NUCLEOTIDE SEQUENCE</scope>
    <source>
        <strain evidence="1 3">IC-006</strain>
        <strain evidence="2">IC-007</strain>
    </source>
</reference>
<organism evidence="2 4">
    <name type="scientific">Sulfuracidifex tepidarius</name>
    <dbReference type="NCBI Taxonomy" id="1294262"/>
    <lineage>
        <taxon>Archaea</taxon>
        <taxon>Thermoproteota</taxon>
        <taxon>Thermoprotei</taxon>
        <taxon>Sulfolobales</taxon>
        <taxon>Sulfolobaceae</taxon>
        <taxon>Sulfuracidifex</taxon>
    </lineage>
</organism>
<accession>A0A510DVU6</accession>
<keyword evidence="3" id="KW-1185">Reference proteome</keyword>
<evidence type="ECO:0000313" key="1">
    <source>
        <dbReference type="EMBL" id="BBG24304.1"/>
    </source>
</evidence>
<accession>A0A510E3G1</accession>